<dbReference type="RefSeq" id="XP_065330540.1">
    <property type="nucleotide sequence ID" value="XM_065474468.1"/>
</dbReference>
<keyword evidence="2" id="KW-1185">Reference proteome</keyword>
<reference evidence="1" key="1">
    <citation type="journal article" date="2024" name="BMC Genomics">
        <title>Functional annotation of a divergent genome using sequence and structure-based similarity.</title>
        <authorList>
            <person name="Svedberg D."/>
            <person name="Winiger R.R."/>
            <person name="Berg A."/>
            <person name="Sharma H."/>
            <person name="Tellgren-Roth C."/>
            <person name="Debrunner-Vossbrinck B.A."/>
            <person name="Vossbrinck C.R."/>
            <person name="Barandun J."/>
        </authorList>
    </citation>
    <scope>NUCLEOTIDE SEQUENCE</scope>
    <source>
        <strain evidence="1">Illinois isolate</strain>
    </source>
</reference>
<gene>
    <name evidence="1" type="ORF">VNE69_08150</name>
</gene>
<dbReference type="GeneID" id="90542226"/>
<protein>
    <submittedName>
        <fullName evidence="1">Serine/threonine-protein phosphatase 2A</fullName>
    </submittedName>
</protein>
<accession>A0AAX4JEF3</accession>
<dbReference type="InterPro" id="IPR016024">
    <property type="entry name" value="ARM-type_fold"/>
</dbReference>
<evidence type="ECO:0000313" key="1">
    <source>
        <dbReference type="EMBL" id="WUR04395.1"/>
    </source>
</evidence>
<proteinExistence type="predicted"/>
<dbReference type="KEGG" id="vnx:VNE69_08150"/>
<dbReference type="EMBL" id="CP142733">
    <property type="protein sequence ID" value="WUR04395.1"/>
    <property type="molecule type" value="Genomic_DNA"/>
</dbReference>
<dbReference type="InterPro" id="IPR011989">
    <property type="entry name" value="ARM-like"/>
</dbReference>
<name>A0AAX4JEF3_9MICR</name>
<dbReference type="Proteomes" id="UP001334084">
    <property type="component" value="Chromosome 8"/>
</dbReference>
<evidence type="ECO:0000313" key="2">
    <source>
        <dbReference type="Proteomes" id="UP001334084"/>
    </source>
</evidence>
<sequence>MENVDFSNIDFSTFQTPDLLNLQSLIGKELDLTKKLISYLTSNSIISPEILPLCSLLLIENRNSVCSVIHQILLKNPSLTHEYITNLQKSKFFNQRCAVPQIIVNLPGTKNFLKKSFSDPIGLVVKEAVKSINKYDSPVFNDDELLNIANMLNNNQYEYIQCLVPDILIFIKQKNFLITQISLSKSWRKRLSLVKKIGYFSVDDKINLYNILSKDPEECIRLKLVENINDNRRNFEDQESSPLPFEISKKFAQIFINDKSENVRKLAVQKICHLHDDLLDDVVNDESWLVRKELLCIHREDIYEKISLPIIRSLPKNNIWRIKIEILDTILHIVDHNDKLVQRHLQDTLFQYLTDPVYEVRNKAGLVLKELIIKSEWSKELEEKMEDMMNNSYLVRITSSEAYYAFDKKYKTRFIKRLLRDEVINVRSKVMNIIKKEDLDEEMIEIIKGMHCDDTQMRQDVERLLQ</sequence>
<organism evidence="1 2">
    <name type="scientific">Vairimorpha necatrix</name>
    <dbReference type="NCBI Taxonomy" id="6039"/>
    <lineage>
        <taxon>Eukaryota</taxon>
        <taxon>Fungi</taxon>
        <taxon>Fungi incertae sedis</taxon>
        <taxon>Microsporidia</taxon>
        <taxon>Nosematidae</taxon>
        <taxon>Vairimorpha</taxon>
    </lineage>
</organism>
<dbReference type="AlphaFoldDB" id="A0AAX4JEF3"/>
<dbReference type="SUPFAM" id="SSF48371">
    <property type="entry name" value="ARM repeat"/>
    <property type="match status" value="1"/>
</dbReference>
<dbReference type="Gene3D" id="1.25.10.10">
    <property type="entry name" value="Leucine-rich Repeat Variant"/>
    <property type="match status" value="1"/>
</dbReference>